<evidence type="ECO:0000313" key="3">
    <source>
        <dbReference type="Proteomes" id="UP001178507"/>
    </source>
</evidence>
<dbReference type="AlphaFoldDB" id="A0AA36J2N9"/>
<protein>
    <submittedName>
        <fullName evidence="2">Uncharacterized protein</fullName>
    </submittedName>
</protein>
<feature type="region of interest" description="Disordered" evidence="1">
    <location>
        <begin position="363"/>
        <end position="403"/>
    </location>
</feature>
<dbReference type="Proteomes" id="UP001178507">
    <property type="component" value="Unassembled WGS sequence"/>
</dbReference>
<reference evidence="2" key="1">
    <citation type="submission" date="2023-08" db="EMBL/GenBank/DDBJ databases">
        <authorList>
            <person name="Chen Y."/>
            <person name="Shah S."/>
            <person name="Dougan E. K."/>
            <person name="Thang M."/>
            <person name="Chan C."/>
        </authorList>
    </citation>
    <scope>NUCLEOTIDE SEQUENCE</scope>
</reference>
<name>A0AA36J2N9_9DINO</name>
<evidence type="ECO:0000256" key="1">
    <source>
        <dbReference type="SAM" id="MobiDB-lite"/>
    </source>
</evidence>
<gene>
    <name evidence="2" type="ORF">EVOR1521_LOCUS22294</name>
</gene>
<feature type="region of interest" description="Disordered" evidence="1">
    <location>
        <begin position="768"/>
        <end position="794"/>
    </location>
</feature>
<organism evidence="2 3">
    <name type="scientific">Effrenium voratum</name>
    <dbReference type="NCBI Taxonomy" id="2562239"/>
    <lineage>
        <taxon>Eukaryota</taxon>
        <taxon>Sar</taxon>
        <taxon>Alveolata</taxon>
        <taxon>Dinophyceae</taxon>
        <taxon>Suessiales</taxon>
        <taxon>Symbiodiniaceae</taxon>
        <taxon>Effrenium</taxon>
    </lineage>
</organism>
<proteinExistence type="predicted"/>
<comment type="caution">
    <text evidence="2">The sequence shown here is derived from an EMBL/GenBank/DDBJ whole genome shotgun (WGS) entry which is preliminary data.</text>
</comment>
<feature type="region of interest" description="Disordered" evidence="1">
    <location>
        <begin position="568"/>
        <end position="592"/>
    </location>
</feature>
<evidence type="ECO:0000313" key="2">
    <source>
        <dbReference type="EMBL" id="CAJ1398515.1"/>
    </source>
</evidence>
<keyword evidence="3" id="KW-1185">Reference proteome</keyword>
<accession>A0AA36J2N9</accession>
<sequence length="893" mass="101800">MEARDPFRELSFDGRPSGYRDFRRKVILGVAGLEDKIQHLAGPRLLQRLHGEAWRATEHLTVSTLRSTEGWLRVLKALDEHYKYLPETELHEAIDEFMFLLKKRNNEGATAFASRFKTQLSRVQSLIAQERETSRRKRNLERMDPEVKLLMQLLPQTLHRFLRRALENEKVLCEAGATVVIVLMEPVLLPDPHGAQVVVFDDLEKKMRPVFPQSVLGHLFMRKFGLSREQRAQVIRATGGSSRFQDVERIMRASDMEDRRPEQRPQLPHKGKREVYAMEYGDDSSELIEPDFEDSDEEVNAVYQDEYDPEEDPEEQEELAEIYAVQQRAKKEFKKSYRTYKESKKKVREIKRARQPYLPVVALQESDPSGPSHGSAKPVFKYDKKPAKGAGKKGADRKPVRKEEAHLAGESFITEFNYMVNTDEMEVLLNSIPIGRAIIDTGCTSSVVGEDTVEALTKHFISQQVPAPQEVSLPPVELKGFNGHTERATKGLKWLVKLGSLWGYITTYVIPGKTPFLLSRKVLQGMEATLDMGNLTITSKKHGMIRVPLQQAANGHLMMPLLDEGLDQSWQPGRDPRQNHREGETLVMDDSNYEPYVEPSDEKIVEPEDSLPSSNVNLRPKRMCRVMMTFNLMQKKMSYKTHCFNKADRQEHFENVCRPVDSPCELSSLSALLALTMSKAKKTFGEFGKLAEDGPLSEEEVIQTAYMINRAVAHKQLPQVTDLLLLKFAKEEFLESMTDACKRRRDPEDDGESLSSWLTLEAVGSRSYHPGATSAPMPSQSAMGYPPASAAAGLQMPHTSDVSIKLPPGVPDVDTWGRTLVKLPKYAKMSWNYEEVVRQSKINTETKRYLGWILRTYGNHSRENSESQAVDLAAYLRRIRWEPEQIGMQRELK</sequence>
<feature type="compositionally biased region" description="Basic and acidic residues" evidence="1">
    <location>
        <begin position="574"/>
        <end position="584"/>
    </location>
</feature>
<feature type="compositionally biased region" description="Basic and acidic residues" evidence="1">
    <location>
        <begin position="393"/>
        <end position="403"/>
    </location>
</feature>
<dbReference type="EMBL" id="CAUJNA010003303">
    <property type="protein sequence ID" value="CAJ1398515.1"/>
    <property type="molecule type" value="Genomic_DNA"/>
</dbReference>